<dbReference type="Proteomes" id="UP000012073">
    <property type="component" value="Unassembled WGS sequence"/>
</dbReference>
<dbReference type="EMBL" id="HG001691">
    <property type="protein sequence ID" value="CDF34417.1"/>
    <property type="molecule type" value="Genomic_DNA"/>
</dbReference>
<proteinExistence type="predicted"/>
<dbReference type="AlphaFoldDB" id="R7Q7B4"/>
<dbReference type="RefSeq" id="XP_005714236.1">
    <property type="nucleotide sequence ID" value="XM_005714179.1"/>
</dbReference>
<keyword evidence="2" id="KW-1185">Reference proteome</keyword>
<sequence length="24" mass="2725">IKKTTHQLSAPLSLLYFALALHCR</sequence>
<dbReference type="KEGG" id="ccp:CHC_T00003118001"/>
<gene>
    <name evidence="1" type="ORF">CHC_T00003118001</name>
</gene>
<feature type="non-terminal residue" evidence="1">
    <location>
        <position position="1"/>
    </location>
</feature>
<dbReference type="Gramene" id="CDF34417">
    <property type="protein sequence ID" value="CDF34417"/>
    <property type="gene ID" value="CHC_T00003118001"/>
</dbReference>
<accession>R7Q7B4</accession>
<protein>
    <submittedName>
        <fullName evidence="1">Uncharacterized protein</fullName>
    </submittedName>
</protein>
<evidence type="ECO:0000313" key="2">
    <source>
        <dbReference type="Proteomes" id="UP000012073"/>
    </source>
</evidence>
<name>R7Q7B4_CHOCR</name>
<reference evidence="2" key="1">
    <citation type="journal article" date="2013" name="Proc. Natl. Acad. Sci. U.S.A.">
        <title>Genome structure and metabolic features in the red seaweed Chondrus crispus shed light on evolution of the Archaeplastida.</title>
        <authorList>
            <person name="Collen J."/>
            <person name="Porcel B."/>
            <person name="Carre W."/>
            <person name="Ball S.G."/>
            <person name="Chaparro C."/>
            <person name="Tonon T."/>
            <person name="Barbeyron T."/>
            <person name="Michel G."/>
            <person name="Noel B."/>
            <person name="Valentin K."/>
            <person name="Elias M."/>
            <person name="Artiguenave F."/>
            <person name="Arun A."/>
            <person name="Aury J.M."/>
            <person name="Barbosa-Neto J.F."/>
            <person name="Bothwell J.H."/>
            <person name="Bouget F.Y."/>
            <person name="Brillet L."/>
            <person name="Cabello-Hurtado F."/>
            <person name="Capella-Gutierrez S."/>
            <person name="Charrier B."/>
            <person name="Cladiere L."/>
            <person name="Cock J.M."/>
            <person name="Coelho S.M."/>
            <person name="Colleoni C."/>
            <person name="Czjzek M."/>
            <person name="Da Silva C."/>
            <person name="Delage L."/>
            <person name="Denoeud F."/>
            <person name="Deschamps P."/>
            <person name="Dittami S.M."/>
            <person name="Gabaldon T."/>
            <person name="Gachon C.M."/>
            <person name="Groisillier A."/>
            <person name="Herve C."/>
            <person name="Jabbari K."/>
            <person name="Katinka M."/>
            <person name="Kloareg B."/>
            <person name="Kowalczyk N."/>
            <person name="Labadie K."/>
            <person name="Leblanc C."/>
            <person name="Lopez P.J."/>
            <person name="McLachlan D.H."/>
            <person name="Meslet-Cladiere L."/>
            <person name="Moustafa A."/>
            <person name="Nehr Z."/>
            <person name="Nyvall Collen P."/>
            <person name="Panaud O."/>
            <person name="Partensky F."/>
            <person name="Poulain J."/>
            <person name="Rensing S.A."/>
            <person name="Rousvoal S."/>
            <person name="Samson G."/>
            <person name="Symeonidi A."/>
            <person name="Weissenbach J."/>
            <person name="Zambounis A."/>
            <person name="Wincker P."/>
            <person name="Boyen C."/>
        </authorList>
    </citation>
    <scope>NUCLEOTIDE SEQUENCE [LARGE SCALE GENOMIC DNA]</scope>
    <source>
        <strain evidence="2">cv. Stackhouse</strain>
    </source>
</reference>
<evidence type="ECO:0000313" key="1">
    <source>
        <dbReference type="EMBL" id="CDF34417.1"/>
    </source>
</evidence>
<organism evidence="1 2">
    <name type="scientific">Chondrus crispus</name>
    <name type="common">Carrageen Irish moss</name>
    <name type="synonym">Polymorpha crispa</name>
    <dbReference type="NCBI Taxonomy" id="2769"/>
    <lineage>
        <taxon>Eukaryota</taxon>
        <taxon>Rhodophyta</taxon>
        <taxon>Florideophyceae</taxon>
        <taxon>Rhodymeniophycidae</taxon>
        <taxon>Gigartinales</taxon>
        <taxon>Gigartinaceae</taxon>
        <taxon>Chondrus</taxon>
    </lineage>
</organism>
<dbReference type="GeneID" id="17321943"/>